<comment type="caution">
    <text evidence="9">The sequence shown here is derived from an EMBL/GenBank/DDBJ whole genome shotgun (WGS) entry which is preliminary data.</text>
</comment>
<dbReference type="InterPro" id="IPR049303">
    <property type="entry name" value="Glyco_hydro_109_C"/>
</dbReference>
<dbReference type="InterPro" id="IPR050463">
    <property type="entry name" value="Gfo/Idh/MocA_oxidrdct_glycsds"/>
</dbReference>
<keyword evidence="10" id="KW-1185">Reference proteome</keyword>
<dbReference type="Gene3D" id="3.30.360.10">
    <property type="entry name" value="Dihydrodipicolinate Reductase, domain 2"/>
    <property type="match status" value="1"/>
</dbReference>
<dbReference type="InterPro" id="IPR006311">
    <property type="entry name" value="TAT_signal"/>
</dbReference>
<dbReference type="AlphaFoldDB" id="A0A418Y5C5"/>
<dbReference type="SUPFAM" id="SSF51735">
    <property type="entry name" value="NAD(P)-binding Rossmann-fold domains"/>
    <property type="match status" value="1"/>
</dbReference>
<evidence type="ECO:0000256" key="3">
    <source>
        <dbReference type="ARBA" id="ARBA00022801"/>
    </source>
</evidence>
<evidence type="ECO:0000256" key="2">
    <source>
        <dbReference type="ARBA" id="ARBA00009329"/>
    </source>
</evidence>
<comment type="cofactor">
    <cofactor evidence="1">
        <name>NAD(+)</name>
        <dbReference type="ChEBI" id="CHEBI:57540"/>
    </cofactor>
</comment>
<feature type="signal peptide" evidence="6">
    <location>
        <begin position="1"/>
        <end position="28"/>
    </location>
</feature>
<reference evidence="9 10" key="1">
    <citation type="submission" date="2018-09" db="EMBL/GenBank/DDBJ databases">
        <authorList>
            <person name="Zhu H."/>
        </authorList>
    </citation>
    <scope>NUCLEOTIDE SEQUENCE [LARGE SCALE GENOMIC DNA]</scope>
    <source>
        <strain evidence="9 10">K1S02-61</strain>
    </source>
</reference>
<feature type="domain" description="Glycosyl hydrolase 109 C-terminal" evidence="8">
    <location>
        <begin position="174"/>
        <end position="358"/>
    </location>
</feature>
<name>A0A418Y5C5_9BURK</name>
<dbReference type="Pfam" id="PF21252">
    <property type="entry name" value="Glyco_hydro_109_C"/>
    <property type="match status" value="1"/>
</dbReference>
<dbReference type="RefSeq" id="WP_119810008.1">
    <property type="nucleotide sequence ID" value="NZ_QYUP01000067.1"/>
</dbReference>
<dbReference type="SUPFAM" id="SSF55347">
    <property type="entry name" value="Glyceraldehyde-3-phosphate dehydrogenase-like, C-terminal domain"/>
    <property type="match status" value="1"/>
</dbReference>
<evidence type="ECO:0000259" key="8">
    <source>
        <dbReference type="Pfam" id="PF21252"/>
    </source>
</evidence>
<evidence type="ECO:0000313" key="9">
    <source>
        <dbReference type="EMBL" id="RJG21699.1"/>
    </source>
</evidence>
<evidence type="ECO:0000256" key="5">
    <source>
        <dbReference type="ARBA" id="ARBA00023295"/>
    </source>
</evidence>
<proteinExistence type="inferred from homology"/>
<feature type="chain" id="PRO_5019234946" evidence="6">
    <location>
        <begin position="29"/>
        <end position="455"/>
    </location>
</feature>
<dbReference type="PANTHER" id="PTHR43818:SF1">
    <property type="entry name" value="GLYCOSYL HYDROLASE FAMILY 109 PROTEIN"/>
    <property type="match status" value="1"/>
</dbReference>
<protein>
    <submittedName>
        <fullName evidence="9">Gfo/Idh/MocA family oxidoreductase</fullName>
    </submittedName>
</protein>
<keyword evidence="5" id="KW-0326">Glycosidase</keyword>
<comment type="similarity">
    <text evidence="2">Belongs to the Gfo/Idh/MocA family. Glycosyl hydrolase 109 subfamily.</text>
</comment>
<feature type="domain" description="Gfo/Idh/MocA-like oxidoreductase N-terminal" evidence="7">
    <location>
        <begin position="35"/>
        <end position="160"/>
    </location>
</feature>
<dbReference type="InterPro" id="IPR036291">
    <property type="entry name" value="NAD(P)-bd_dom_sf"/>
</dbReference>
<dbReference type="PANTHER" id="PTHR43818">
    <property type="entry name" value="BCDNA.GH03377"/>
    <property type="match status" value="1"/>
</dbReference>
<dbReference type="Proteomes" id="UP000284006">
    <property type="component" value="Unassembled WGS sequence"/>
</dbReference>
<evidence type="ECO:0000256" key="4">
    <source>
        <dbReference type="ARBA" id="ARBA00023027"/>
    </source>
</evidence>
<keyword evidence="6" id="KW-0732">Signal</keyword>
<evidence type="ECO:0000256" key="6">
    <source>
        <dbReference type="SAM" id="SignalP"/>
    </source>
</evidence>
<organism evidence="9 10">
    <name type="scientific">Massilia cavernae</name>
    <dbReference type="NCBI Taxonomy" id="2320864"/>
    <lineage>
        <taxon>Bacteria</taxon>
        <taxon>Pseudomonadati</taxon>
        <taxon>Pseudomonadota</taxon>
        <taxon>Betaproteobacteria</taxon>
        <taxon>Burkholderiales</taxon>
        <taxon>Oxalobacteraceae</taxon>
        <taxon>Telluria group</taxon>
        <taxon>Massilia</taxon>
    </lineage>
</organism>
<dbReference type="Gene3D" id="3.40.50.720">
    <property type="entry name" value="NAD(P)-binding Rossmann-like Domain"/>
    <property type="match status" value="1"/>
</dbReference>
<dbReference type="GO" id="GO:0016798">
    <property type="term" value="F:hydrolase activity, acting on glycosyl bonds"/>
    <property type="evidence" value="ECO:0007669"/>
    <property type="project" value="UniProtKB-KW"/>
</dbReference>
<accession>A0A418Y5C5</accession>
<keyword evidence="3" id="KW-0378">Hydrolase</keyword>
<gene>
    <name evidence="9" type="ORF">D3872_06445</name>
</gene>
<dbReference type="EMBL" id="QYUP01000067">
    <property type="protein sequence ID" value="RJG21699.1"/>
    <property type="molecule type" value="Genomic_DNA"/>
</dbReference>
<evidence type="ECO:0000256" key="1">
    <source>
        <dbReference type="ARBA" id="ARBA00001911"/>
    </source>
</evidence>
<evidence type="ECO:0000259" key="7">
    <source>
        <dbReference type="Pfam" id="PF01408"/>
    </source>
</evidence>
<dbReference type="OrthoDB" id="9792935at2"/>
<dbReference type="GO" id="GO:0000166">
    <property type="term" value="F:nucleotide binding"/>
    <property type="evidence" value="ECO:0007669"/>
    <property type="project" value="InterPro"/>
</dbReference>
<sequence>MDKQLNRRTFLSAGATLAGGLMLPAAHAAGSKERLRIGMIGTGMRGQVLLRELVRRDDVEVAALCDIEPIMLGRALAQVEKAGKPRPQTFGEDRDPHAYRRMLDTAKLDGVIIATPWELHAKMAIDAMQAKVAVGCEVVAGVTLQDHWDVLNTQRKTGTPYMLLENVCYRRDVLAVLQMVRAGLFGELVHLQGGYQHDLRAVKLNGGDPRQAVGGGVEFGAKGWSEAKWRTDHSVQRNGELYPSHGIGPCAMYTNINRGNCFTRINAFASKARGLHDYIVKQPGGASHPNAKAKFKLGDIVTTTLSCENGETILLQHDTSLPRPYSLGFRVQGTDGLWMDLNHSIHIEGVSKPHQWEDFKAYQDKFEHPLWRAHAEKAAGAGHGGMDFFVIHAFIEALKAQAPMPIDIYDAITWSAITPLSEQSIAQGFQTLDFPDFTDGKWRTRKPIFGFDGRY</sequence>
<dbReference type="Pfam" id="PF01408">
    <property type="entry name" value="GFO_IDH_MocA"/>
    <property type="match status" value="1"/>
</dbReference>
<dbReference type="InterPro" id="IPR000683">
    <property type="entry name" value="Gfo/Idh/MocA-like_OxRdtase_N"/>
</dbReference>
<keyword evidence="4" id="KW-0520">NAD</keyword>
<evidence type="ECO:0000313" key="10">
    <source>
        <dbReference type="Proteomes" id="UP000284006"/>
    </source>
</evidence>
<dbReference type="PROSITE" id="PS51318">
    <property type="entry name" value="TAT"/>
    <property type="match status" value="1"/>
</dbReference>